<keyword evidence="4" id="KW-0560">Oxidoreductase</keyword>
<dbReference type="GO" id="GO:0004470">
    <property type="term" value="F:malic enzyme activity"/>
    <property type="evidence" value="ECO:0007669"/>
    <property type="project" value="InterPro"/>
</dbReference>
<reference evidence="7" key="1">
    <citation type="submission" date="2018-05" db="EMBL/GenBank/DDBJ databases">
        <authorList>
            <person name="Lanie J.A."/>
            <person name="Ng W.-L."/>
            <person name="Kazmierczak K.M."/>
            <person name="Andrzejewski T.M."/>
            <person name="Davidsen T.M."/>
            <person name="Wayne K.J."/>
            <person name="Tettelin H."/>
            <person name="Glass J.I."/>
            <person name="Rusch D."/>
            <person name="Podicherti R."/>
            <person name="Tsui H.-C.T."/>
            <person name="Winkler M.E."/>
        </authorList>
    </citation>
    <scope>NUCLEOTIDE SEQUENCE</scope>
</reference>
<evidence type="ECO:0000256" key="2">
    <source>
        <dbReference type="ARBA" id="ARBA00001946"/>
    </source>
</evidence>
<dbReference type="Pfam" id="PF03949">
    <property type="entry name" value="Malic_M"/>
    <property type="match status" value="1"/>
</dbReference>
<keyword evidence="3" id="KW-0479">Metal-binding</keyword>
<evidence type="ECO:0000259" key="6">
    <source>
        <dbReference type="SMART" id="SM01274"/>
    </source>
</evidence>
<dbReference type="GO" id="GO:0016616">
    <property type="term" value="F:oxidoreductase activity, acting on the CH-OH group of donors, NAD or NADP as acceptor"/>
    <property type="evidence" value="ECO:0007669"/>
    <property type="project" value="InterPro"/>
</dbReference>
<dbReference type="InterPro" id="IPR046346">
    <property type="entry name" value="Aminoacid_DH-like_N_sf"/>
</dbReference>
<dbReference type="GO" id="GO:0051287">
    <property type="term" value="F:NAD binding"/>
    <property type="evidence" value="ECO:0007669"/>
    <property type="project" value="InterPro"/>
</dbReference>
<dbReference type="SMART" id="SM00919">
    <property type="entry name" value="Malic_M"/>
    <property type="match status" value="1"/>
</dbReference>
<organism evidence="7">
    <name type="scientific">marine metagenome</name>
    <dbReference type="NCBI Taxonomy" id="408172"/>
    <lineage>
        <taxon>unclassified sequences</taxon>
        <taxon>metagenomes</taxon>
        <taxon>ecological metagenomes</taxon>
    </lineage>
</organism>
<dbReference type="InterPro" id="IPR015884">
    <property type="entry name" value="Malic_enzyme_CS"/>
</dbReference>
<dbReference type="SUPFAM" id="SSF53223">
    <property type="entry name" value="Aminoacid dehydrogenase-like, N-terminal domain"/>
    <property type="match status" value="1"/>
</dbReference>
<dbReference type="PANTHER" id="PTHR43237:SF4">
    <property type="entry name" value="NADP-DEPENDENT MALIC ENZYME"/>
    <property type="match status" value="1"/>
</dbReference>
<accession>A0A383B0K4</accession>
<dbReference type="Pfam" id="PF00390">
    <property type="entry name" value="malic"/>
    <property type="match status" value="1"/>
</dbReference>
<evidence type="ECO:0000256" key="3">
    <source>
        <dbReference type="ARBA" id="ARBA00022723"/>
    </source>
</evidence>
<dbReference type="Gene3D" id="3.40.50.720">
    <property type="entry name" value="NAD(P)-binding Rossmann-like Domain"/>
    <property type="match status" value="1"/>
</dbReference>
<evidence type="ECO:0000256" key="1">
    <source>
        <dbReference type="ARBA" id="ARBA00001936"/>
    </source>
</evidence>
<feature type="non-terminal residue" evidence="7">
    <location>
        <position position="1"/>
    </location>
</feature>
<dbReference type="InterPro" id="IPR012302">
    <property type="entry name" value="Malic_NAD-bd"/>
</dbReference>
<evidence type="ECO:0000256" key="4">
    <source>
        <dbReference type="ARBA" id="ARBA00023002"/>
    </source>
</evidence>
<proteinExistence type="predicted"/>
<comment type="cofactor">
    <cofactor evidence="2">
        <name>Mg(2+)</name>
        <dbReference type="ChEBI" id="CHEBI:18420"/>
    </cofactor>
</comment>
<feature type="domain" description="Malic enzyme NAD-binding" evidence="5">
    <location>
        <begin position="161"/>
        <end position="248"/>
    </location>
</feature>
<dbReference type="InterPro" id="IPR051674">
    <property type="entry name" value="Malate_Decarboxylase"/>
</dbReference>
<dbReference type="SMART" id="SM01274">
    <property type="entry name" value="malic"/>
    <property type="match status" value="1"/>
</dbReference>
<dbReference type="PROSITE" id="PS00331">
    <property type="entry name" value="MALIC_ENZYMES"/>
    <property type="match status" value="1"/>
</dbReference>
<gene>
    <name evidence="7" type="ORF">METZ01_LOCUS465859</name>
</gene>
<protein>
    <recommendedName>
        <fullName evidence="8">Malic enzyme N-terminal domain-containing protein</fullName>
    </recommendedName>
</protein>
<evidence type="ECO:0000259" key="5">
    <source>
        <dbReference type="SMART" id="SM00919"/>
    </source>
</evidence>
<feature type="domain" description="Malic enzyme N-terminal" evidence="6">
    <location>
        <begin position="16"/>
        <end position="149"/>
    </location>
</feature>
<dbReference type="InterPro" id="IPR012301">
    <property type="entry name" value="Malic_N_dom"/>
</dbReference>
<evidence type="ECO:0000313" key="7">
    <source>
        <dbReference type="EMBL" id="SVE13005.1"/>
    </source>
</evidence>
<dbReference type="InterPro" id="IPR036291">
    <property type="entry name" value="NAD(P)-bd_dom_sf"/>
</dbReference>
<sequence>VTIVNVSDQVFLRHLGGKIEMQSKTSIKTRNDMSLIYTPGVARVSKAIHEEPESVWNLTSKGNTVAIVTDGSAVLGLGDIGPAAALPVMEGKAQLLKELVGVDAWPIVLDTHDISKIVDTIKLLSPGFGAINLEDISAPRCFEIEQRLHKELSIPVFHDDQHGTAVVVLAALYNAVKVVNKKLPELKVVLVGIGAAGVATTKLLIKAGVKNIIGVDREGILDRQKDYGNNKVWKEYSEITNPNNISGH</sequence>
<evidence type="ECO:0008006" key="8">
    <source>
        <dbReference type="Google" id="ProtNLM"/>
    </source>
</evidence>
<dbReference type="GO" id="GO:0046872">
    <property type="term" value="F:metal ion binding"/>
    <property type="evidence" value="ECO:0007669"/>
    <property type="project" value="UniProtKB-KW"/>
</dbReference>
<feature type="non-terminal residue" evidence="7">
    <location>
        <position position="248"/>
    </location>
</feature>
<dbReference type="EMBL" id="UINC01196129">
    <property type="protein sequence ID" value="SVE13005.1"/>
    <property type="molecule type" value="Genomic_DNA"/>
</dbReference>
<dbReference type="InterPro" id="IPR037062">
    <property type="entry name" value="Malic_N_dom_sf"/>
</dbReference>
<dbReference type="PANTHER" id="PTHR43237">
    <property type="entry name" value="NADP-DEPENDENT MALIC ENZYME"/>
    <property type="match status" value="1"/>
</dbReference>
<dbReference type="AlphaFoldDB" id="A0A383B0K4"/>
<comment type="cofactor">
    <cofactor evidence="1">
        <name>Mn(2+)</name>
        <dbReference type="ChEBI" id="CHEBI:29035"/>
    </cofactor>
</comment>
<dbReference type="SUPFAM" id="SSF51735">
    <property type="entry name" value="NAD(P)-binding Rossmann-fold domains"/>
    <property type="match status" value="1"/>
</dbReference>
<dbReference type="Gene3D" id="3.40.50.10380">
    <property type="entry name" value="Malic enzyme, N-terminal domain"/>
    <property type="match status" value="1"/>
</dbReference>
<name>A0A383B0K4_9ZZZZ</name>